<accession>A0A381U6J1</accession>
<name>A0A381U6J1_9ZZZZ</name>
<dbReference type="AlphaFoldDB" id="A0A381U6J1"/>
<dbReference type="InterPro" id="IPR013087">
    <property type="entry name" value="Znf_C2H2_type"/>
</dbReference>
<dbReference type="EMBL" id="UINC01005728">
    <property type="protein sequence ID" value="SVA23188.1"/>
    <property type="molecule type" value="Genomic_DNA"/>
</dbReference>
<organism evidence="2">
    <name type="scientific">marine metagenome</name>
    <dbReference type="NCBI Taxonomy" id="408172"/>
    <lineage>
        <taxon>unclassified sequences</taxon>
        <taxon>metagenomes</taxon>
        <taxon>ecological metagenomes</taxon>
    </lineage>
</organism>
<protein>
    <recommendedName>
        <fullName evidence="1">C2H2-type domain-containing protein</fullName>
    </recommendedName>
</protein>
<evidence type="ECO:0000313" key="2">
    <source>
        <dbReference type="EMBL" id="SVA23188.1"/>
    </source>
</evidence>
<evidence type="ECO:0000259" key="1">
    <source>
        <dbReference type="PROSITE" id="PS50157"/>
    </source>
</evidence>
<dbReference type="PROSITE" id="PS00028">
    <property type="entry name" value="ZINC_FINGER_C2H2_1"/>
    <property type="match status" value="1"/>
</dbReference>
<feature type="domain" description="C2H2-type" evidence="1">
    <location>
        <begin position="11"/>
        <end position="34"/>
    </location>
</feature>
<gene>
    <name evidence="2" type="ORF">METZ01_LOCUS76042</name>
</gene>
<sequence>MSGSNNSFSKFVCTECGASFLTNHGLDVHFEKQHGIYCETCPIDIITKKITSIFKQK</sequence>
<proteinExistence type="predicted"/>
<reference evidence="2" key="1">
    <citation type="submission" date="2018-05" db="EMBL/GenBank/DDBJ databases">
        <authorList>
            <person name="Lanie J.A."/>
            <person name="Ng W.-L."/>
            <person name="Kazmierczak K.M."/>
            <person name="Andrzejewski T.M."/>
            <person name="Davidsen T.M."/>
            <person name="Wayne K.J."/>
            <person name="Tettelin H."/>
            <person name="Glass J.I."/>
            <person name="Rusch D."/>
            <person name="Podicherti R."/>
            <person name="Tsui H.-C.T."/>
            <person name="Winkler M.E."/>
        </authorList>
    </citation>
    <scope>NUCLEOTIDE SEQUENCE</scope>
</reference>
<dbReference type="PROSITE" id="PS50157">
    <property type="entry name" value="ZINC_FINGER_C2H2_2"/>
    <property type="match status" value="1"/>
</dbReference>